<evidence type="ECO:0000256" key="1">
    <source>
        <dbReference type="ARBA" id="ARBA00009632"/>
    </source>
</evidence>
<dbReference type="Pfam" id="PF02550">
    <property type="entry name" value="AcetylCoA_hydro"/>
    <property type="match status" value="1"/>
</dbReference>
<sequence>MSNVKELYNQRLISMEKAAEIVQSGDNIVANPVVGYPSELSDAITDRYQELEDVSIYSLFALKPYPFLTDEKVAEKINYETMFMGPFERKLYGNGLFRVNSVNFSDLSSYIKNTVKPDIFIAQTSPMDEDGFMNLGMLGVAYGREAIDVAEKVIIQVNKEVQPVNKNLPKEMGSDHLIHISEVDYIVEADAPVLTIPAAQPTEIEEQIANHIVPLIKENSILQVGYGGLTNAVSYGLIGKVTGLGAHTEMITESIMELQKQGVITREIVGGFSLGTQDLYDWTTATDSVHIKPLSLVNKASVISEYDNFVSINATLAVDLTGQIASEAIGTRQVSSTGGAGDFVRGATHSKGGQSFVCLPSSYVNKKTGERESNIKFSLKSATPVTVPRQDIMNIVTEYGVADLWCQSIPERAKRLIEIAHPDFREELTQQAREAGYIN</sequence>
<dbReference type="AlphaFoldDB" id="A0A839A309"/>
<name>A0A839A309_9LACT</name>
<dbReference type="EMBL" id="JACAOA010000002">
    <property type="protein sequence ID" value="MBA5728387.1"/>
    <property type="molecule type" value="Genomic_DNA"/>
</dbReference>
<dbReference type="InterPro" id="IPR003702">
    <property type="entry name" value="ActCoA_hydro_N"/>
</dbReference>
<dbReference type="SUPFAM" id="SSF100950">
    <property type="entry name" value="NagB/RpiA/CoA transferase-like"/>
    <property type="match status" value="2"/>
</dbReference>
<dbReference type="RefSeq" id="WP_218930114.1">
    <property type="nucleotide sequence ID" value="NZ_JACAOA010000002.1"/>
</dbReference>
<keyword evidence="6" id="KW-1185">Reference proteome</keyword>
<dbReference type="Gene3D" id="3.40.1080.10">
    <property type="entry name" value="Glutaconate Coenzyme A-transferase"/>
    <property type="match status" value="1"/>
</dbReference>
<evidence type="ECO:0000256" key="2">
    <source>
        <dbReference type="ARBA" id="ARBA00022679"/>
    </source>
</evidence>
<dbReference type="Proteomes" id="UP000571018">
    <property type="component" value="Unassembled WGS sequence"/>
</dbReference>
<dbReference type="PANTHER" id="PTHR21432:SF20">
    <property type="entry name" value="ACETYL-COA HYDROLASE"/>
    <property type="match status" value="1"/>
</dbReference>
<dbReference type="InterPro" id="IPR026888">
    <property type="entry name" value="AcetylCoA_hyd_C"/>
</dbReference>
<protein>
    <submittedName>
        <fullName evidence="5">4-hydroxybutyrate CoA-transferase</fullName>
    </submittedName>
</protein>
<reference evidence="5 6" key="1">
    <citation type="submission" date="2020-06" db="EMBL/GenBank/DDBJ databases">
        <title>Reclassification of Facklamia ignava, Facklamia soureckii and Facklami tabacinasalis as Falseniella iganva gen. nov., comb. nov., Hutsoniella ignava gen. nov., comb. nov., and Ruoffia tabacinasalis gen. nov., comb. nov and description of Ruoffia haltotolerans sp. nov., isolated from hypersaline Inland Sea of Qatar.</title>
        <authorList>
            <person name="Fotedar R."/>
            <person name="Sankaranarayanan K."/>
            <person name="Lawson P."/>
            <person name="Caldwell M."/>
            <person name="Zeyara A."/>
            <person name="Al Malki A."/>
            <person name="Ali M."/>
        </authorList>
    </citation>
    <scope>NUCLEOTIDE SEQUENCE [LARGE SCALE GENOMIC DNA]</scope>
    <source>
        <strain evidence="5 6">INB8</strain>
    </source>
</reference>
<feature type="domain" description="Acetyl-CoA hydrolase/transferase N-terminal" evidence="3">
    <location>
        <begin position="6"/>
        <end position="192"/>
    </location>
</feature>
<dbReference type="GO" id="GO:0006083">
    <property type="term" value="P:acetate metabolic process"/>
    <property type="evidence" value="ECO:0007669"/>
    <property type="project" value="InterPro"/>
</dbReference>
<dbReference type="InterPro" id="IPR037171">
    <property type="entry name" value="NagB/RpiA_transferase-like"/>
</dbReference>
<dbReference type="InterPro" id="IPR046433">
    <property type="entry name" value="ActCoA_hydro"/>
</dbReference>
<dbReference type="Pfam" id="PF13336">
    <property type="entry name" value="AcetylCoA_hyd_C"/>
    <property type="match status" value="1"/>
</dbReference>
<evidence type="ECO:0000259" key="3">
    <source>
        <dbReference type="Pfam" id="PF02550"/>
    </source>
</evidence>
<keyword evidence="2 5" id="KW-0808">Transferase</keyword>
<gene>
    <name evidence="5" type="ORF">HW423_01110</name>
</gene>
<comment type="caution">
    <text evidence="5">The sequence shown here is derived from an EMBL/GenBank/DDBJ whole genome shotgun (WGS) entry which is preliminary data.</text>
</comment>
<accession>A0A839A309</accession>
<proteinExistence type="inferred from homology"/>
<evidence type="ECO:0000259" key="4">
    <source>
        <dbReference type="Pfam" id="PF13336"/>
    </source>
</evidence>
<dbReference type="Gene3D" id="3.40.1080.20">
    <property type="entry name" value="Acetyl-CoA hydrolase/transferase C-terminal domain"/>
    <property type="match status" value="1"/>
</dbReference>
<dbReference type="GO" id="GO:0008775">
    <property type="term" value="F:acetate CoA-transferase activity"/>
    <property type="evidence" value="ECO:0007669"/>
    <property type="project" value="InterPro"/>
</dbReference>
<dbReference type="PANTHER" id="PTHR21432">
    <property type="entry name" value="ACETYL-COA HYDROLASE-RELATED"/>
    <property type="match status" value="1"/>
</dbReference>
<dbReference type="Gene3D" id="3.30.750.70">
    <property type="entry name" value="4-hydroxybutyrate coenzyme like domains"/>
    <property type="match status" value="1"/>
</dbReference>
<dbReference type="InterPro" id="IPR038460">
    <property type="entry name" value="AcetylCoA_hyd_C_sf"/>
</dbReference>
<comment type="similarity">
    <text evidence="1">Belongs to the acetyl-CoA hydrolase/transferase family.</text>
</comment>
<feature type="domain" description="Acetyl-CoA hydrolase/transferase C-terminal" evidence="4">
    <location>
        <begin position="275"/>
        <end position="432"/>
    </location>
</feature>
<evidence type="ECO:0000313" key="6">
    <source>
        <dbReference type="Proteomes" id="UP000571018"/>
    </source>
</evidence>
<organism evidence="5 6">
    <name type="scientific">Ruoffia halotolerans</name>
    <dbReference type="NCBI Taxonomy" id="2748684"/>
    <lineage>
        <taxon>Bacteria</taxon>
        <taxon>Bacillati</taxon>
        <taxon>Bacillota</taxon>
        <taxon>Bacilli</taxon>
        <taxon>Lactobacillales</taxon>
        <taxon>Aerococcaceae</taxon>
        <taxon>Ruoffia</taxon>
    </lineage>
</organism>
<evidence type="ECO:0000313" key="5">
    <source>
        <dbReference type="EMBL" id="MBA5728387.1"/>
    </source>
</evidence>